<feature type="region of interest" description="Disordered" evidence="1">
    <location>
        <begin position="1"/>
        <end position="32"/>
    </location>
</feature>
<accession>A0A0H1BQ02</accession>
<dbReference type="AlphaFoldDB" id="A0A0H1BQ02"/>
<keyword evidence="2" id="KW-0812">Transmembrane</keyword>
<feature type="non-terminal residue" evidence="3">
    <location>
        <position position="185"/>
    </location>
</feature>
<comment type="caution">
    <text evidence="3">The sequence shown here is derived from an EMBL/GenBank/DDBJ whole genome shotgun (WGS) entry which is preliminary data.</text>
</comment>
<protein>
    <submittedName>
        <fullName evidence="3">Uncharacterized protein</fullName>
    </submittedName>
</protein>
<keyword evidence="2" id="KW-1133">Transmembrane helix</keyword>
<dbReference type="Proteomes" id="UP000053573">
    <property type="component" value="Unassembled WGS sequence"/>
</dbReference>
<sequence length="185" mass="19960">MGLYHQAFQSDKDGENQESAQAEHGKMTQLPSPFYLPRVEEQEDGLYAGSRRGGLFMRHRPHCRSMFFFYIGVLLFSAVGAVAYEPPEPTPESRQVIHFPPSEDDVGNHHIDPTTVWRTITKTVTVPAVATATPGAGGADSSVFVTSILPPSGSIIPSFYEGTCPPPPDPSPPSPSLPTPVPTTS</sequence>
<organism evidence="3 4">
    <name type="scientific">Blastomyces silverae</name>
    <dbReference type="NCBI Taxonomy" id="2060906"/>
    <lineage>
        <taxon>Eukaryota</taxon>
        <taxon>Fungi</taxon>
        <taxon>Dikarya</taxon>
        <taxon>Ascomycota</taxon>
        <taxon>Pezizomycotina</taxon>
        <taxon>Eurotiomycetes</taxon>
        <taxon>Eurotiomycetidae</taxon>
        <taxon>Onygenales</taxon>
        <taxon>Ajellomycetaceae</taxon>
        <taxon>Blastomyces</taxon>
    </lineage>
</organism>
<reference evidence="4" key="1">
    <citation type="journal article" date="2015" name="PLoS Genet.">
        <title>The dynamic genome and transcriptome of the human fungal pathogen Blastomyces and close relative Emmonsia.</title>
        <authorList>
            <person name="Munoz J.F."/>
            <person name="Gauthier G.M."/>
            <person name="Desjardins C.A."/>
            <person name="Gallo J.E."/>
            <person name="Holder J."/>
            <person name="Sullivan T.D."/>
            <person name="Marty A.J."/>
            <person name="Carmen J.C."/>
            <person name="Chen Z."/>
            <person name="Ding L."/>
            <person name="Gujja S."/>
            <person name="Magrini V."/>
            <person name="Misas E."/>
            <person name="Mitreva M."/>
            <person name="Priest M."/>
            <person name="Saif S."/>
            <person name="Whiston E.A."/>
            <person name="Young S."/>
            <person name="Zeng Q."/>
            <person name="Goldman W.E."/>
            <person name="Mardis E.R."/>
            <person name="Taylor J.W."/>
            <person name="McEwen J.G."/>
            <person name="Clay O.K."/>
            <person name="Klein B.S."/>
            <person name="Cuomo C.A."/>
        </authorList>
    </citation>
    <scope>NUCLEOTIDE SEQUENCE [LARGE SCALE GENOMIC DNA]</scope>
    <source>
        <strain evidence="4">UAMH 139</strain>
    </source>
</reference>
<feature type="region of interest" description="Disordered" evidence="1">
    <location>
        <begin position="159"/>
        <end position="185"/>
    </location>
</feature>
<evidence type="ECO:0000313" key="4">
    <source>
        <dbReference type="Proteomes" id="UP000053573"/>
    </source>
</evidence>
<evidence type="ECO:0000256" key="2">
    <source>
        <dbReference type="SAM" id="Phobius"/>
    </source>
</evidence>
<feature type="transmembrane region" description="Helical" evidence="2">
    <location>
        <begin position="67"/>
        <end position="84"/>
    </location>
</feature>
<evidence type="ECO:0000256" key="1">
    <source>
        <dbReference type="SAM" id="MobiDB-lite"/>
    </source>
</evidence>
<dbReference type="EMBL" id="LDEV01000204">
    <property type="protein sequence ID" value="KLJ13624.1"/>
    <property type="molecule type" value="Genomic_DNA"/>
</dbReference>
<evidence type="ECO:0000313" key="3">
    <source>
        <dbReference type="EMBL" id="KLJ13624.1"/>
    </source>
</evidence>
<keyword evidence="2" id="KW-0472">Membrane</keyword>
<feature type="compositionally biased region" description="Pro residues" evidence="1">
    <location>
        <begin position="164"/>
        <end position="185"/>
    </location>
</feature>
<keyword evidence="4" id="KW-1185">Reference proteome</keyword>
<proteinExistence type="predicted"/>
<dbReference type="STRING" id="2060906.A0A0H1BQ02"/>
<feature type="compositionally biased region" description="Basic and acidic residues" evidence="1">
    <location>
        <begin position="10"/>
        <end position="26"/>
    </location>
</feature>
<gene>
    <name evidence="3" type="ORF">EMPG_11435</name>
</gene>
<name>A0A0H1BQ02_9EURO</name>